<dbReference type="PROSITE" id="PS50934">
    <property type="entry name" value="SWIRM"/>
    <property type="match status" value="1"/>
</dbReference>
<keyword evidence="3" id="KW-0863">Zinc-finger</keyword>
<name>A0ABM5L0C9_DIAVI</name>
<dbReference type="Pfam" id="PF22941">
    <property type="entry name" value="TADA2A-like_3rd"/>
    <property type="match status" value="1"/>
</dbReference>
<dbReference type="InterPro" id="IPR007526">
    <property type="entry name" value="SWIRM"/>
</dbReference>
<evidence type="ECO:0000256" key="2">
    <source>
        <dbReference type="ARBA" id="ARBA00022723"/>
    </source>
</evidence>
<keyword evidence="5" id="KW-0539">Nucleus</keyword>
<proteinExistence type="predicted"/>
<sequence length="461" mass="53792">MANTNTDLTEEDAADLQFPKDDDLSTFSSCNIFDSNDSTYCTNCLNEIQSKYILCEKCKVNICLSCFSNGAEFSDHKNDHDYRVLSTDFILFENSDWTAEEELKLLDGISNYGNWYHLAQELPNRSVNEIIEHYDYYYLQRNGCERFPKAKVPDAALFPQLVVPYRFQLNHSDEPPRYLSNTIGNKSLAGYNPARSDFEIEYDKNAEDILSNLEIIDEDDPMYDLLTKLQCSLVEAYNRRLRTRYRWHSLIRDHGLLLIRKTYSWLKRYEFTIHKNVYEKMIRFMQFCEPTYFESLMEGLHRSGELKLQIARLINLKRLGICTLADGRLYFKLNKIREANKKSLKLFKQLPALNWKQTKDANFTTLAKFNRRRSVAPIEIVGMPGYSQLSIQEAELCSTARLVPIAYFQLRETLVAENKRNGSVSLQTARRLLKIDVNKTRKLYDYLIQTGYILKPPAVAV</sequence>
<dbReference type="Pfam" id="PF00249">
    <property type="entry name" value="Myb_DNA-binding"/>
    <property type="match status" value="1"/>
</dbReference>
<dbReference type="GeneID" id="114334950"/>
<feature type="domain" description="SWIRM" evidence="7">
    <location>
        <begin position="369"/>
        <end position="461"/>
    </location>
</feature>
<evidence type="ECO:0000256" key="1">
    <source>
        <dbReference type="ARBA" id="ARBA00004123"/>
    </source>
</evidence>
<dbReference type="PANTHER" id="PTHR12374">
    <property type="entry name" value="TRANSCRIPTIONAL ADAPTOR 2 ADA2 -RELATED"/>
    <property type="match status" value="1"/>
</dbReference>
<dbReference type="InterPro" id="IPR000433">
    <property type="entry name" value="Znf_ZZ"/>
</dbReference>
<organism evidence="9 10">
    <name type="scientific">Diabrotica virgifera virgifera</name>
    <name type="common">western corn rootworm</name>
    <dbReference type="NCBI Taxonomy" id="50390"/>
    <lineage>
        <taxon>Eukaryota</taxon>
        <taxon>Metazoa</taxon>
        <taxon>Ecdysozoa</taxon>
        <taxon>Arthropoda</taxon>
        <taxon>Hexapoda</taxon>
        <taxon>Insecta</taxon>
        <taxon>Pterygota</taxon>
        <taxon>Neoptera</taxon>
        <taxon>Endopterygota</taxon>
        <taxon>Coleoptera</taxon>
        <taxon>Polyphaga</taxon>
        <taxon>Cucujiformia</taxon>
        <taxon>Chrysomeloidea</taxon>
        <taxon>Chrysomelidae</taxon>
        <taxon>Galerucinae</taxon>
        <taxon>Diabroticina</taxon>
        <taxon>Diabroticites</taxon>
        <taxon>Diabrotica</taxon>
    </lineage>
</organism>
<dbReference type="PROSITE" id="PS51293">
    <property type="entry name" value="SANT"/>
    <property type="match status" value="1"/>
</dbReference>
<evidence type="ECO:0000313" key="10">
    <source>
        <dbReference type="Proteomes" id="UP001652700"/>
    </source>
</evidence>
<evidence type="ECO:0000259" key="7">
    <source>
        <dbReference type="PROSITE" id="PS50934"/>
    </source>
</evidence>
<evidence type="ECO:0000256" key="3">
    <source>
        <dbReference type="ARBA" id="ARBA00022771"/>
    </source>
</evidence>
<keyword evidence="4" id="KW-0862">Zinc</keyword>
<dbReference type="Gene3D" id="1.10.10.10">
    <property type="entry name" value="Winged helix-like DNA-binding domain superfamily/Winged helix DNA-binding domain"/>
    <property type="match status" value="1"/>
</dbReference>
<dbReference type="SUPFAM" id="SSF46689">
    <property type="entry name" value="Homeodomain-like"/>
    <property type="match status" value="2"/>
</dbReference>
<feature type="domain" description="SANT" evidence="8">
    <location>
        <begin position="93"/>
        <end position="142"/>
    </location>
</feature>
<dbReference type="InterPro" id="IPR055141">
    <property type="entry name" value="TADA2A_B-like_dom"/>
</dbReference>
<dbReference type="SMART" id="SM00717">
    <property type="entry name" value="SANT"/>
    <property type="match status" value="1"/>
</dbReference>
<dbReference type="CDD" id="cd00167">
    <property type="entry name" value="SANT"/>
    <property type="match status" value="1"/>
</dbReference>
<dbReference type="InterPro" id="IPR009057">
    <property type="entry name" value="Homeodomain-like_sf"/>
</dbReference>
<evidence type="ECO:0000313" key="9">
    <source>
        <dbReference type="EnsemblMetazoa" id="XP_050515897.1"/>
    </source>
</evidence>
<dbReference type="EnsemblMetazoa" id="XM_050659940.1">
    <property type="protein sequence ID" value="XP_050515897.1"/>
    <property type="gene ID" value="LOC114334950"/>
</dbReference>
<dbReference type="InterPro" id="IPR017884">
    <property type="entry name" value="SANT_dom"/>
</dbReference>
<feature type="domain" description="Myb-like" evidence="6">
    <location>
        <begin position="95"/>
        <end position="138"/>
    </location>
</feature>
<protein>
    <recommendedName>
        <fullName evidence="11">Transcriptional adapter</fullName>
    </recommendedName>
</protein>
<dbReference type="SUPFAM" id="SSF57850">
    <property type="entry name" value="RING/U-box"/>
    <property type="match status" value="1"/>
</dbReference>
<dbReference type="Pfam" id="PF25299">
    <property type="entry name" value="ZZ_ADA2"/>
    <property type="match status" value="1"/>
</dbReference>
<comment type="subcellular location">
    <subcellularLocation>
        <location evidence="1">Nucleus</location>
    </subcellularLocation>
</comment>
<dbReference type="InterPro" id="IPR036388">
    <property type="entry name" value="WH-like_DNA-bd_sf"/>
</dbReference>
<evidence type="ECO:0000259" key="6">
    <source>
        <dbReference type="PROSITE" id="PS50090"/>
    </source>
</evidence>
<evidence type="ECO:0000256" key="4">
    <source>
        <dbReference type="ARBA" id="ARBA00022833"/>
    </source>
</evidence>
<dbReference type="Pfam" id="PF04433">
    <property type="entry name" value="SWIRM"/>
    <property type="match status" value="1"/>
</dbReference>
<dbReference type="PANTHER" id="PTHR12374:SF20">
    <property type="entry name" value="TRANSCRIPTIONAL ADAPTER 2-ALPHA"/>
    <property type="match status" value="1"/>
</dbReference>
<keyword evidence="10" id="KW-1185">Reference proteome</keyword>
<accession>A0ABM5L0C9</accession>
<evidence type="ECO:0000259" key="8">
    <source>
        <dbReference type="PROSITE" id="PS51293"/>
    </source>
</evidence>
<dbReference type="Gene3D" id="1.10.10.60">
    <property type="entry name" value="Homeodomain-like"/>
    <property type="match status" value="1"/>
</dbReference>
<dbReference type="Proteomes" id="UP001652700">
    <property type="component" value="Unplaced"/>
</dbReference>
<reference evidence="9" key="1">
    <citation type="submission" date="2025-05" db="UniProtKB">
        <authorList>
            <consortium name="EnsemblMetazoa"/>
        </authorList>
    </citation>
    <scope>IDENTIFICATION</scope>
</reference>
<evidence type="ECO:0000256" key="5">
    <source>
        <dbReference type="ARBA" id="ARBA00023242"/>
    </source>
</evidence>
<dbReference type="InterPro" id="IPR001005">
    <property type="entry name" value="SANT/Myb"/>
</dbReference>
<evidence type="ECO:0008006" key="11">
    <source>
        <dbReference type="Google" id="ProtNLM"/>
    </source>
</evidence>
<dbReference type="RefSeq" id="XP_050515897.1">
    <property type="nucleotide sequence ID" value="XM_050659940.1"/>
</dbReference>
<dbReference type="PROSITE" id="PS50090">
    <property type="entry name" value="MYB_LIKE"/>
    <property type="match status" value="1"/>
</dbReference>
<keyword evidence="2" id="KW-0479">Metal-binding</keyword>